<name>A0ABV4NRM2_9GAMM</name>
<comment type="caution">
    <text evidence="2">The sequence shown here is derived from an EMBL/GenBank/DDBJ whole genome shotgun (WGS) entry which is preliminary data.</text>
</comment>
<keyword evidence="2" id="KW-0378">Hydrolase</keyword>
<dbReference type="Pfam" id="PF09411">
    <property type="entry name" value="PagL"/>
    <property type="match status" value="1"/>
</dbReference>
<keyword evidence="3" id="KW-1185">Reference proteome</keyword>
<keyword evidence="1" id="KW-0732">Signal</keyword>
<dbReference type="EMBL" id="JBGMEL010000020">
    <property type="protein sequence ID" value="MFA0792212.1"/>
    <property type="molecule type" value="Genomic_DNA"/>
</dbReference>
<proteinExistence type="predicted"/>
<dbReference type="SUPFAM" id="SSF56925">
    <property type="entry name" value="OMPA-like"/>
    <property type="match status" value="1"/>
</dbReference>
<protein>
    <submittedName>
        <fullName evidence="2">Acyloxyacyl hydrolase</fullName>
    </submittedName>
</protein>
<dbReference type="Proteomes" id="UP001569414">
    <property type="component" value="Unassembled WGS sequence"/>
</dbReference>
<sequence length="194" mass="21517">MNKYFLKRVSDNTVVGCIFLFTCTLSCSPIAFAGQEIIISAGKGLGSVLMQRDANSTAKAAGVNYSYLFSSSNSANNSWQWWGQGSYSYLRLEHLGETQQQNIIEIKPVLRWYPQNEPLGSFAEAGVGASYLSQREFGDIQLSTKVNFALHFALGYRFTSGHTLSLRYSHFSNGYTNVPNPGFDFASINGHFSF</sequence>
<dbReference type="InterPro" id="IPR011250">
    <property type="entry name" value="OMP/PagP_B-barrel"/>
</dbReference>
<dbReference type="Gene3D" id="2.40.160.20">
    <property type="match status" value="1"/>
</dbReference>
<gene>
    <name evidence="2" type="ORF">ACCI51_16810</name>
</gene>
<evidence type="ECO:0000256" key="1">
    <source>
        <dbReference type="SAM" id="SignalP"/>
    </source>
</evidence>
<reference evidence="2 3" key="1">
    <citation type="submission" date="2024-08" db="EMBL/GenBank/DDBJ databases">
        <authorList>
            <person name="Ishaq N."/>
        </authorList>
    </citation>
    <scope>NUCLEOTIDE SEQUENCE [LARGE SCALE GENOMIC DNA]</scope>
    <source>
        <strain evidence="2 3">JCM 30400</strain>
    </source>
</reference>
<dbReference type="InterPro" id="IPR018550">
    <property type="entry name" value="Lipid-A_deacylase-rel"/>
</dbReference>
<evidence type="ECO:0000313" key="3">
    <source>
        <dbReference type="Proteomes" id="UP001569414"/>
    </source>
</evidence>
<accession>A0ABV4NRM2</accession>
<feature type="signal peptide" evidence="1">
    <location>
        <begin position="1"/>
        <end position="33"/>
    </location>
</feature>
<organism evidence="2 3">
    <name type="scientific">Microbulbifer echini</name>
    <dbReference type="NCBI Taxonomy" id="1529067"/>
    <lineage>
        <taxon>Bacteria</taxon>
        <taxon>Pseudomonadati</taxon>
        <taxon>Pseudomonadota</taxon>
        <taxon>Gammaproteobacteria</taxon>
        <taxon>Cellvibrionales</taxon>
        <taxon>Microbulbiferaceae</taxon>
        <taxon>Microbulbifer</taxon>
    </lineage>
</organism>
<evidence type="ECO:0000313" key="2">
    <source>
        <dbReference type="EMBL" id="MFA0792212.1"/>
    </source>
</evidence>
<feature type="chain" id="PRO_5045257534" evidence="1">
    <location>
        <begin position="34"/>
        <end position="194"/>
    </location>
</feature>
<dbReference type="GO" id="GO:0016787">
    <property type="term" value="F:hydrolase activity"/>
    <property type="evidence" value="ECO:0007669"/>
    <property type="project" value="UniProtKB-KW"/>
</dbReference>